<reference evidence="1" key="1">
    <citation type="journal article" date="2023" name="Comput. Struct. Biotechnol. J.">
        <title>Discovery of a novel marine Bacteroidetes with a rich repertoire of carbohydrate-active enzymes.</title>
        <authorList>
            <person name="Chen B."/>
            <person name="Liu G."/>
            <person name="Chen Q."/>
            <person name="Wang H."/>
            <person name="Liu L."/>
            <person name="Tang K."/>
        </authorList>
    </citation>
    <scope>NUCLEOTIDE SEQUENCE</scope>
    <source>
        <strain evidence="1">TK19036</strain>
    </source>
</reference>
<dbReference type="Pfam" id="PF12771">
    <property type="entry name" value="SusD-like_2"/>
    <property type="match status" value="1"/>
</dbReference>
<dbReference type="InterPro" id="IPR041662">
    <property type="entry name" value="SusD-like_2"/>
</dbReference>
<dbReference type="Gene3D" id="1.25.40.390">
    <property type="match status" value="1"/>
</dbReference>
<protein>
    <submittedName>
        <fullName evidence="1">SusD/RagB family nutrient-binding outer membrane lipoprotein</fullName>
    </submittedName>
</protein>
<proteinExistence type="predicted"/>
<dbReference type="EMBL" id="CP120682">
    <property type="protein sequence ID" value="WKN40196.1"/>
    <property type="molecule type" value="Genomic_DNA"/>
</dbReference>
<dbReference type="PROSITE" id="PS51257">
    <property type="entry name" value="PROKAR_LIPOPROTEIN"/>
    <property type="match status" value="1"/>
</dbReference>
<evidence type="ECO:0000313" key="1">
    <source>
        <dbReference type="EMBL" id="WKN40196.1"/>
    </source>
</evidence>
<reference evidence="1" key="2">
    <citation type="journal article" date="2024" name="Antonie Van Leeuwenhoek">
        <title>Roseihalotalea indica gen. nov., sp. nov., a halophilic Bacteroidetes from mesopelagic Southwest Indian Ocean with higher carbohydrate metabolic potential.</title>
        <authorList>
            <person name="Chen B."/>
            <person name="Zhang M."/>
            <person name="Lin D."/>
            <person name="Ye J."/>
            <person name="Tang K."/>
        </authorList>
    </citation>
    <scope>NUCLEOTIDE SEQUENCE</scope>
    <source>
        <strain evidence="1">TK19036</strain>
    </source>
</reference>
<sequence>MKYSIKYLLLSAVFLLGSCEDMFDNELITTNPNAVTQASVPMGTLLSGTLLGVTALHEDTDTRISYMWSGQMTGAARQHLAFSQYIVSADRFSWDDYYATGADARIVQQKADDNGDTWHKGIAQIAEALIITKLTAFWGDVPYSEAFNIEEFPSPAYDSQSEVYSQLQTTLDVAIENLSVPAGTSPGNKDIIFQGDLDKWIAAAYTLKARLYLHQENYDAAIANALQGIASPEGDALAPHGNSQGIDQNSNYAFFVVTRSGDTNFSPPAVLPTLMTANRNAKTDDTALYNHFFQFGLIQSEVLDANVNPDGFFAADAYQPLLTYYENQMILAESYARTDNLPAALEALNSVRAVLATGYINGRSISEDNQALGIKYEPYVMGDFAGQTDLLYEIMLTKYMISLSQYESFTDIRRWEVATPVVTLPVEPVVSTRTGELPGRYIYPTAEINTNPNIPAVTDQFEKLSIFN</sequence>
<name>A0AA49JKB3_9BACT</name>
<keyword evidence="1" id="KW-0449">Lipoprotein</keyword>
<organism evidence="1">
    <name type="scientific">Roseihalotalea indica</name>
    <dbReference type="NCBI Taxonomy" id="2867963"/>
    <lineage>
        <taxon>Bacteria</taxon>
        <taxon>Pseudomonadati</taxon>
        <taxon>Bacteroidota</taxon>
        <taxon>Cytophagia</taxon>
        <taxon>Cytophagales</taxon>
        <taxon>Catalimonadaceae</taxon>
        <taxon>Roseihalotalea</taxon>
    </lineage>
</organism>
<dbReference type="SUPFAM" id="SSF48452">
    <property type="entry name" value="TPR-like"/>
    <property type="match status" value="1"/>
</dbReference>
<dbReference type="AlphaFoldDB" id="A0AA49JKB3"/>
<gene>
    <name evidence="1" type="ORF">K4G66_16000</name>
</gene>
<dbReference type="InterPro" id="IPR011990">
    <property type="entry name" value="TPR-like_helical_dom_sf"/>
</dbReference>
<accession>A0AA49JKB3</accession>